<feature type="transmembrane region" description="Helical" evidence="1">
    <location>
        <begin position="23"/>
        <end position="46"/>
    </location>
</feature>
<keyword evidence="1" id="KW-0472">Membrane</keyword>
<protein>
    <recommendedName>
        <fullName evidence="4">PH domain-containing protein</fullName>
    </recommendedName>
</protein>
<name>A0ABN6XPA8_9MICO</name>
<keyword evidence="1" id="KW-0812">Transmembrane</keyword>
<proteinExistence type="predicted"/>
<evidence type="ECO:0000313" key="2">
    <source>
        <dbReference type="EMBL" id="BDZ46837.1"/>
    </source>
</evidence>
<organism evidence="2 3">
    <name type="scientific">Naasia aerilata</name>
    <dbReference type="NCBI Taxonomy" id="1162966"/>
    <lineage>
        <taxon>Bacteria</taxon>
        <taxon>Bacillati</taxon>
        <taxon>Actinomycetota</taxon>
        <taxon>Actinomycetes</taxon>
        <taxon>Micrococcales</taxon>
        <taxon>Microbacteriaceae</taxon>
        <taxon>Naasia</taxon>
    </lineage>
</organism>
<dbReference type="Proteomes" id="UP001321498">
    <property type="component" value="Chromosome"/>
</dbReference>
<evidence type="ECO:0000256" key="1">
    <source>
        <dbReference type="SAM" id="Phobius"/>
    </source>
</evidence>
<feature type="transmembrane region" description="Helical" evidence="1">
    <location>
        <begin position="58"/>
        <end position="76"/>
    </location>
</feature>
<evidence type="ECO:0000313" key="3">
    <source>
        <dbReference type="Proteomes" id="UP001321498"/>
    </source>
</evidence>
<gene>
    <name evidence="2" type="ORF">GCM10025866_27460</name>
</gene>
<keyword evidence="3" id="KW-1185">Reference proteome</keyword>
<reference evidence="3" key="1">
    <citation type="journal article" date="2019" name="Int. J. Syst. Evol. Microbiol.">
        <title>The Global Catalogue of Microorganisms (GCM) 10K type strain sequencing project: providing services to taxonomists for standard genome sequencing and annotation.</title>
        <authorList>
            <consortium name="The Broad Institute Genomics Platform"/>
            <consortium name="The Broad Institute Genome Sequencing Center for Infectious Disease"/>
            <person name="Wu L."/>
            <person name="Ma J."/>
        </authorList>
    </citation>
    <scope>NUCLEOTIDE SEQUENCE [LARGE SCALE GENOMIC DNA]</scope>
    <source>
        <strain evidence="3">NBRC 108725</strain>
    </source>
</reference>
<keyword evidence="1" id="KW-1133">Transmembrane helix</keyword>
<evidence type="ECO:0008006" key="4">
    <source>
        <dbReference type="Google" id="ProtNLM"/>
    </source>
</evidence>
<dbReference type="RefSeq" id="WP_286276828.1">
    <property type="nucleotide sequence ID" value="NZ_AP027731.1"/>
</dbReference>
<sequence length="175" mass="19660">MTVLRPYLRPGEKVLWHGRPDPAVTFAPIDALLVPFSIVWLAFAVFWEASVIESGAPVFFLLFGGVFVLIGLYFVLGRFVYKRRRKAATAYAVTDMRALSVTGQAMADSPARTEPMQVRRARDRSHVSVSLGQSTYPIDYSNTGMDWFGRGQRFGFYDVEDGERMLAALERLRAG</sequence>
<accession>A0ABN6XPA8</accession>
<dbReference type="EMBL" id="AP027731">
    <property type="protein sequence ID" value="BDZ46837.1"/>
    <property type="molecule type" value="Genomic_DNA"/>
</dbReference>